<feature type="domain" description="DUF8021" evidence="2">
    <location>
        <begin position="149"/>
        <end position="243"/>
    </location>
</feature>
<reference evidence="3" key="1">
    <citation type="journal article" date="2020" name="Stud. Mycol.">
        <title>101 Dothideomycetes genomes: a test case for predicting lifestyles and emergence of pathogens.</title>
        <authorList>
            <person name="Haridas S."/>
            <person name="Albert R."/>
            <person name="Binder M."/>
            <person name="Bloem J."/>
            <person name="Labutti K."/>
            <person name="Salamov A."/>
            <person name="Andreopoulos B."/>
            <person name="Baker S."/>
            <person name="Barry K."/>
            <person name="Bills G."/>
            <person name="Bluhm B."/>
            <person name="Cannon C."/>
            <person name="Castanera R."/>
            <person name="Culley D."/>
            <person name="Daum C."/>
            <person name="Ezra D."/>
            <person name="Gonzalez J."/>
            <person name="Henrissat B."/>
            <person name="Kuo A."/>
            <person name="Liang C."/>
            <person name="Lipzen A."/>
            <person name="Lutzoni F."/>
            <person name="Magnuson J."/>
            <person name="Mondo S."/>
            <person name="Nolan M."/>
            <person name="Ohm R."/>
            <person name="Pangilinan J."/>
            <person name="Park H.-J."/>
            <person name="Ramirez L."/>
            <person name="Alfaro M."/>
            <person name="Sun H."/>
            <person name="Tritt A."/>
            <person name="Yoshinaga Y."/>
            <person name="Zwiers L.-H."/>
            <person name="Turgeon B."/>
            <person name="Goodwin S."/>
            <person name="Spatafora J."/>
            <person name="Crous P."/>
            <person name="Grigoriev I."/>
        </authorList>
    </citation>
    <scope>NUCLEOTIDE SEQUENCE</scope>
    <source>
        <strain evidence="3">CBS 109.77</strain>
    </source>
</reference>
<proteinExistence type="predicted"/>
<evidence type="ECO:0000256" key="1">
    <source>
        <dbReference type="SAM" id="SignalP"/>
    </source>
</evidence>
<accession>A0A6A6XV30</accession>
<gene>
    <name evidence="3" type="ORF">K505DRAFT_320522</name>
</gene>
<feature type="chain" id="PRO_5025676519" description="DUF8021 domain-containing protein" evidence="1">
    <location>
        <begin position="18"/>
        <end position="247"/>
    </location>
</feature>
<dbReference type="InterPro" id="IPR058334">
    <property type="entry name" value="DUF8021"/>
</dbReference>
<dbReference type="Pfam" id="PF26061">
    <property type="entry name" value="DUF8021"/>
    <property type="match status" value="1"/>
</dbReference>
<evidence type="ECO:0000259" key="2">
    <source>
        <dbReference type="Pfam" id="PF26061"/>
    </source>
</evidence>
<sequence length="247" mass="26968">MFPSILLSSVLVAKVSAECSRTFLKNITTSYVDAQSKGTPSGIINLSNNVNYTEQFTAVDIRIGILSNALKIDHNRSFHDPVACATFTEIIVTDPKHPYVIGTRMEADGTKITKMESLVTDEGDWLFNATGYAYYNSLEKWDPIPEGDRDTREVIKAAGDAYFDRFDSANVTVPWGTPCARLEGGAYTGRGNLSSNTCDLGLPSTIKVVGRRYVIDEEMGAVDIYVGFPGLDRASPNPTPDSHRGVV</sequence>
<keyword evidence="1" id="KW-0732">Signal</keyword>
<keyword evidence="4" id="KW-1185">Reference proteome</keyword>
<protein>
    <recommendedName>
        <fullName evidence="2">DUF8021 domain-containing protein</fullName>
    </recommendedName>
</protein>
<dbReference type="Proteomes" id="UP000799757">
    <property type="component" value="Unassembled WGS sequence"/>
</dbReference>
<evidence type="ECO:0000313" key="3">
    <source>
        <dbReference type="EMBL" id="KAF2800421.1"/>
    </source>
</evidence>
<organism evidence="3 4">
    <name type="scientific">Melanomma pulvis-pyrius CBS 109.77</name>
    <dbReference type="NCBI Taxonomy" id="1314802"/>
    <lineage>
        <taxon>Eukaryota</taxon>
        <taxon>Fungi</taxon>
        <taxon>Dikarya</taxon>
        <taxon>Ascomycota</taxon>
        <taxon>Pezizomycotina</taxon>
        <taxon>Dothideomycetes</taxon>
        <taxon>Pleosporomycetidae</taxon>
        <taxon>Pleosporales</taxon>
        <taxon>Melanommataceae</taxon>
        <taxon>Melanomma</taxon>
    </lineage>
</organism>
<dbReference type="EMBL" id="MU001748">
    <property type="protein sequence ID" value="KAF2800421.1"/>
    <property type="molecule type" value="Genomic_DNA"/>
</dbReference>
<dbReference type="OrthoDB" id="3515051at2759"/>
<feature type="signal peptide" evidence="1">
    <location>
        <begin position="1"/>
        <end position="17"/>
    </location>
</feature>
<name>A0A6A6XV30_9PLEO</name>
<dbReference type="AlphaFoldDB" id="A0A6A6XV30"/>
<evidence type="ECO:0000313" key="4">
    <source>
        <dbReference type="Proteomes" id="UP000799757"/>
    </source>
</evidence>